<dbReference type="GO" id="GO:0005741">
    <property type="term" value="C:mitochondrial outer membrane"/>
    <property type="evidence" value="ECO:0007669"/>
    <property type="project" value="UniProtKB-SubCell"/>
</dbReference>
<dbReference type="Pfam" id="PF04799">
    <property type="entry name" value="Fzo_mitofusin"/>
    <property type="match status" value="1"/>
</dbReference>
<evidence type="ECO:0000256" key="3">
    <source>
        <dbReference type="ARBA" id="ARBA00022741"/>
    </source>
</evidence>
<dbReference type="Proteomes" id="UP000694546">
    <property type="component" value="Chromosome 8"/>
</dbReference>
<keyword evidence="9" id="KW-0342">GTP-binding</keyword>
<dbReference type="PANTHER" id="PTHR10465:SF2">
    <property type="entry name" value="MITOFUSIN-1"/>
    <property type="match status" value="1"/>
</dbReference>
<keyword evidence="5" id="KW-0378">Hydrolase</keyword>
<dbReference type="GO" id="GO:0003924">
    <property type="term" value="F:GTPase activity"/>
    <property type="evidence" value="ECO:0007669"/>
    <property type="project" value="InterPro"/>
</dbReference>
<dbReference type="Gene3D" id="3.40.50.300">
    <property type="entry name" value="P-loop containing nucleotide triphosphate hydrolases"/>
    <property type="match status" value="1"/>
</dbReference>
<evidence type="ECO:0000313" key="12">
    <source>
        <dbReference type="Ensembl" id="ENSGMOP00000053350.1"/>
    </source>
</evidence>
<keyword evidence="6" id="KW-1133">Transmembrane helix</keyword>
<keyword evidence="7" id="KW-0175">Coiled coil</keyword>
<evidence type="ECO:0000256" key="8">
    <source>
        <dbReference type="ARBA" id="ARBA00023128"/>
    </source>
</evidence>
<keyword evidence="4" id="KW-1000">Mitochondrion outer membrane</keyword>
<accession>A0A8C5BZC5</accession>
<evidence type="ECO:0000313" key="13">
    <source>
        <dbReference type="Proteomes" id="UP000694546"/>
    </source>
</evidence>
<evidence type="ECO:0000256" key="10">
    <source>
        <dbReference type="ARBA" id="ARBA00023136"/>
    </source>
</evidence>
<evidence type="ECO:0000256" key="6">
    <source>
        <dbReference type="ARBA" id="ARBA00022989"/>
    </source>
</evidence>
<keyword evidence="8" id="KW-0496">Mitochondrion</keyword>
<keyword evidence="3" id="KW-0547">Nucleotide-binding</keyword>
<evidence type="ECO:0000256" key="9">
    <source>
        <dbReference type="ARBA" id="ARBA00023134"/>
    </source>
</evidence>
<dbReference type="Pfam" id="PF00350">
    <property type="entry name" value="Dynamin_N"/>
    <property type="match status" value="1"/>
</dbReference>
<dbReference type="InterPro" id="IPR045063">
    <property type="entry name" value="Dynamin_N"/>
</dbReference>
<dbReference type="GO" id="GO:0005525">
    <property type="term" value="F:GTP binding"/>
    <property type="evidence" value="ECO:0007669"/>
    <property type="project" value="UniProtKB-KW"/>
</dbReference>
<dbReference type="AlphaFoldDB" id="A0A8C5BZC5"/>
<comment type="subcellular location">
    <subcellularLocation>
        <location evidence="1">Mitochondrion outer membrane</location>
        <topology evidence="1">Multi-pass membrane protein</topology>
    </subcellularLocation>
</comment>
<dbReference type="InterPro" id="IPR027417">
    <property type="entry name" value="P-loop_NTPase"/>
</dbReference>
<feature type="domain" description="Dynamin-type G" evidence="11">
    <location>
        <begin position="84"/>
        <end position="333"/>
    </location>
</feature>
<dbReference type="GO" id="GO:0008053">
    <property type="term" value="P:mitochondrial fusion"/>
    <property type="evidence" value="ECO:0007669"/>
    <property type="project" value="InterPro"/>
</dbReference>
<dbReference type="Ensembl" id="ENSGMOT00000034504.1">
    <property type="protein sequence ID" value="ENSGMOP00000053350.1"/>
    <property type="gene ID" value="ENSGMOG00000002749.2"/>
</dbReference>
<dbReference type="GO" id="GO:0051646">
    <property type="term" value="P:mitochondrion localization"/>
    <property type="evidence" value="ECO:0007669"/>
    <property type="project" value="TreeGrafter"/>
</dbReference>
<dbReference type="PROSITE" id="PS51718">
    <property type="entry name" value="G_DYNAMIN_2"/>
    <property type="match status" value="1"/>
</dbReference>
<keyword evidence="2" id="KW-0812">Transmembrane</keyword>
<reference evidence="12" key="2">
    <citation type="submission" date="2025-09" db="UniProtKB">
        <authorList>
            <consortium name="Ensembl"/>
        </authorList>
    </citation>
    <scope>IDENTIFICATION</scope>
</reference>
<keyword evidence="13" id="KW-1185">Reference proteome</keyword>
<organism evidence="12 13">
    <name type="scientific">Gadus morhua</name>
    <name type="common">Atlantic cod</name>
    <dbReference type="NCBI Taxonomy" id="8049"/>
    <lineage>
        <taxon>Eukaryota</taxon>
        <taxon>Metazoa</taxon>
        <taxon>Chordata</taxon>
        <taxon>Craniata</taxon>
        <taxon>Vertebrata</taxon>
        <taxon>Euteleostomi</taxon>
        <taxon>Actinopterygii</taxon>
        <taxon>Neopterygii</taxon>
        <taxon>Teleostei</taxon>
        <taxon>Neoteleostei</taxon>
        <taxon>Acanthomorphata</taxon>
        <taxon>Zeiogadaria</taxon>
        <taxon>Gadariae</taxon>
        <taxon>Gadiformes</taxon>
        <taxon>Gadoidei</taxon>
        <taxon>Gadidae</taxon>
        <taxon>Gadus</taxon>
    </lineage>
</organism>
<dbReference type="GeneTree" id="ENSGT00390000013727"/>
<reference evidence="12" key="1">
    <citation type="submission" date="2025-08" db="UniProtKB">
        <authorList>
            <consortium name="Ensembl"/>
        </authorList>
    </citation>
    <scope>IDENTIFICATION</scope>
</reference>
<dbReference type="PANTHER" id="PTHR10465">
    <property type="entry name" value="TRANSMEMBRANE GTPASE FZO1"/>
    <property type="match status" value="1"/>
</dbReference>
<protein>
    <recommendedName>
        <fullName evidence="11">Dynamin-type G domain-containing protein</fullName>
    </recommendedName>
</protein>
<evidence type="ECO:0000256" key="7">
    <source>
        <dbReference type="ARBA" id="ARBA00023054"/>
    </source>
</evidence>
<evidence type="ECO:0000256" key="5">
    <source>
        <dbReference type="ARBA" id="ARBA00022801"/>
    </source>
</evidence>
<proteinExistence type="predicted"/>
<dbReference type="InterPro" id="IPR027094">
    <property type="entry name" value="Mitofusin_fam"/>
</dbReference>
<evidence type="ECO:0000256" key="4">
    <source>
        <dbReference type="ARBA" id="ARBA00022787"/>
    </source>
</evidence>
<dbReference type="InterPro" id="IPR006884">
    <property type="entry name" value="Fzo/mitofusin_HR2"/>
</dbReference>
<evidence type="ECO:0000256" key="1">
    <source>
        <dbReference type="ARBA" id="ARBA00004374"/>
    </source>
</evidence>
<dbReference type="CDD" id="cd09912">
    <property type="entry name" value="DLP_2"/>
    <property type="match status" value="1"/>
</dbReference>
<name>A0A8C5BZC5_GADMO</name>
<keyword evidence="10" id="KW-0472">Membrane</keyword>
<sequence length="680" mass="75601">KVTTVTNCVCVVAVTSDALMEPGEASPLRHFVLAKRTVNGIFEQILLYAKEASAFAEGLTPNCPVCEELLSCCTKLTTIRDVLARRHMKVAFFGRTSNGKSTVINAMLRDRVLPTGIGHTTNCFLRVEGTDGEEPYLTTEASAERRSLQTVNHLAHALHMDPTLDSGSLVKVFWPKGRCTLLRDDLVLMDSPGTDVTEELDSWIDKFCLDADVFVLVGNAESTLMNTEKLFFHKVSERISKPNIFILHNRWDASVTEPDHVEEVRKQHLDRGASFLAEELRVVSLEEAPGRIFFVSAKEVLYSRMHRAQGMPETGGALAEGFHERLREFQSFERTFEEFISQSAVKTKFGQHTVRAGQITQAVRDAMDAVNISAADRKICCLEEREDLRDRLDFVRGQMGRLSSSLRDQISTLSEDVAARVAAAMLDQIRSLAVLVEEFRSDFNPTPDTLALYKAKLVSHVEERMVSSLSYRCSPGVGHDVQATQTSMMVLLRVLPGSRPDLLLDLNLAQLCGDFQEDIRFRFSLGWTALVTRFIGPVNAKRALAGVDPRIQRHHLSAAVTLPLSLPPSLPPSAEQNMVQEGANLKDEMVVSIATGLVSVTSRASMTVIVIGGVVWRSVGWRLIALSLSLYGLLYLYEKLTWTEVARERALKRQFVEHASQRLRALVPVASHGCSQQVHS</sequence>
<dbReference type="InterPro" id="IPR030381">
    <property type="entry name" value="G_DYNAMIN_dom"/>
</dbReference>
<evidence type="ECO:0000259" key="11">
    <source>
        <dbReference type="PROSITE" id="PS51718"/>
    </source>
</evidence>
<evidence type="ECO:0000256" key="2">
    <source>
        <dbReference type="ARBA" id="ARBA00022692"/>
    </source>
</evidence>
<dbReference type="SUPFAM" id="SSF52540">
    <property type="entry name" value="P-loop containing nucleoside triphosphate hydrolases"/>
    <property type="match status" value="1"/>
</dbReference>